<dbReference type="Proteomes" id="UP000288168">
    <property type="component" value="Unassembled WGS sequence"/>
</dbReference>
<protein>
    <submittedName>
        <fullName evidence="2">Uncharacterized protein</fullName>
    </submittedName>
</protein>
<organism evidence="2 3">
    <name type="scientific">Fusarium duplospermum</name>
    <dbReference type="NCBI Taxonomy" id="1325734"/>
    <lineage>
        <taxon>Eukaryota</taxon>
        <taxon>Fungi</taxon>
        <taxon>Dikarya</taxon>
        <taxon>Ascomycota</taxon>
        <taxon>Pezizomycotina</taxon>
        <taxon>Sordariomycetes</taxon>
        <taxon>Hypocreomycetidae</taxon>
        <taxon>Hypocreales</taxon>
        <taxon>Nectriaceae</taxon>
        <taxon>Fusarium</taxon>
        <taxon>Fusarium solani species complex</taxon>
    </lineage>
</organism>
<evidence type="ECO:0000313" key="2">
    <source>
        <dbReference type="EMBL" id="RSL68362.1"/>
    </source>
</evidence>
<dbReference type="AlphaFoldDB" id="A0A428QSU8"/>
<accession>A0A428QSU8</accession>
<name>A0A428QSU8_9HYPO</name>
<sequence>MKAEVARESCRQSDRYHATLRSRIFPESSNSISSYLIHRRQDHEENINHMALGAIFFDEELHCRSESSRVCKTRKRSTHYQLPTTRTIPPRVGTPARAPENHGTPTAEWHPKSAPCFSSLDYRIATRKALAFDLLVRNRVLSPLSVELLKIRDSFLRADFDSLSRICDSLARSDDATYAPERSGGG</sequence>
<dbReference type="EMBL" id="NKCI01000017">
    <property type="protein sequence ID" value="RSL68362.1"/>
    <property type="molecule type" value="Genomic_DNA"/>
</dbReference>
<proteinExistence type="predicted"/>
<reference evidence="2 3" key="1">
    <citation type="submission" date="2017-06" db="EMBL/GenBank/DDBJ databases">
        <title>Comparative genomic analysis of Ambrosia Fusariam Clade fungi.</title>
        <authorList>
            <person name="Stajich J.E."/>
            <person name="Carrillo J."/>
            <person name="Kijimoto T."/>
            <person name="Eskalen A."/>
            <person name="O'Donnell K."/>
            <person name="Kasson M."/>
        </authorList>
    </citation>
    <scope>NUCLEOTIDE SEQUENCE [LARGE SCALE GENOMIC DNA]</scope>
    <source>
        <strain evidence="2 3">NRRL62584</strain>
    </source>
</reference>
<dbReference type="OrthoDB" id="10623342at2759"/>
<gene>
    <name evidence="2" type="ORF">CEP54_002846</name>
</gene>
<evidence type="ECO:0000313" key="3">
    <source>
        <dbReference type="Proteomes" id="UP000288168"/>
    </source>
</evidence>
<evidence type="ECO:0000256" key="1">
    <source>
        <dbReference type="SAM" id="MobiDB-lite"/>
    </source>
</evidence>
<feature type="region of interest" description="Disordered" evidence="1">
    <location>
        <begin position="74"/>
        <end position="110"/>
    </location>
</feature>
<comment type="caution">
    <text evidence="2">The sequence shown here is derived from an EMBL/GenBank/DDBJ whole genome shotgun (WGS) entry which is preliminary data.</text>
</comment>
<keyword evidence="3" id="KW-1185">Reference proteome</keyword>